<comment type="caution">
    <text evidence="2">The sequence shown here is derived from an EMBL/GenBank/DDBJ whole genome shotgun (WGS) entry which is preliminary data.</text>
</comment>
<gene>
    <name evidence="2" type="ORF">LCGC14_2961870</name>
</gene>
<accession>A0A0F8XBW9</accession>
<dbReference type="InterPro" id="IPR055776">
    <property type="entry name" value="DUF7352"/>
</dbReference>
<proteinExistence type="predicted"/>
<sequence>MVPVVYKYDLPLPDTYTRVRIQIHSVGIFLKAGILPGNHLYVWYLVDNSTPKVNVDYRIIGTGDVLHEKQMRHLETIFHGAYVWHLFLVPGK</sequence>
<name>A0A0F8XBW9_9ZZZZ</name>
<organism evidence="2">
    <name type="scientific">marine sediment metagenome</name>
    <dbReference type="NCBI Taxonomy" id="412755"/>
    <lineage>
        <taxon>unclassified sequences</taxon>
        <taxon>metagenomes</taxon>
        <taxon>ecological metagenomes</taxon>
    </lineage>
</organism>
<feature type="domain" description="DUF7352" evidence="1">
    <location>
        <begin position="3"/>
        <end position="89"/>
    </location>
</feature>
<dbReference type="EMBL" id="LAZR01059976">
    <property type="protein sequence ID" value="KKK66657.1"/>
    <property type="molecule type" value="Genomic_DNA"/>
</dbReference>
<dbReference type="Pfam" id="PF24043">
    <property type="entry name" value="DUF7352"/>
    <property type="match status" value="1"/>
</dbReference>
<reference evidence="2" key="1">
    <citation type="journal article" date="2015" name="Nature">
        <title>Complex archaea that bridge the gap between prokaryotes and eukaryotes.</title>
        <authorList>
            <person name="Spang A."/>
            <person name="Saw J.H."/>
            <person name="Jorgensen S.L."/>
            <person name="Zaremba-Niedzwiedzka K."/>
            <person name="Martijn J."/>
            <person name="Lind A.E."/>
            <person name="van Eijk R."/>
            <person name="Schleper C."/>
            <person name="Guy L."/>
            <person name="Ettema T.J."/>
        </authorList>
    </citation>
    <scope>NUCLEOTIDE SEQUENCE</scope>
</reference>
<dbReference type="AlphaFoldDB" id="A0A0F8XBW9"/>
<protein>
    <recommendedName>
        <fullName evidence="1">DUF7352 domain-containing protein</fullName>
    </recommendedName>
</protein>
<evidence type="ECO:0000259" key="1">
    <source>
        <dbReference type="Pfam" id="PF24043"/>
    </source>
</evidence>
<evidence type="ECO:0000313" key="2">
    <source>
        <dbReference type="EMBL" id="KKK66657.1"/>
    </source>
</evidence>